<dbReference type="InterPro" id="IPR050879">
    <property type="entry name" value="Acyltransferase_3"/>
</dbReference>
<evidence type="ECO:0000259" key="2">
    <source>
        <dbReference type="Pfam" id="PF01757"/>
    </source>
</evidence>
<dbReference type="Pfam" id="PF01757">
    <property type="entry name" value="Acyl_transf_3"/>
    <property type="match status" value="1"/>
</dbReference>
<protein>
    <recommendedName>
        <fullName evidence="2">Acyltransferase 3 domain-containing protein</fullName>
    </recommendedName>
</protein>
<keyword evidence="1" id="KW-1133">Transmembrane helix</keyword>
<feature type="transmembrane region" description="Helical" evidence="1">
    <location>
        <begin position="179"/>
        <end position="200"/>
    </location>
</feature>
<reference evidence="3" key="1">
    <citation type="submission" date="2022-10" db="EMBL/GenBank/DDBJ databases">
        <title>Tapping the CABI collections for fungal endophytes: first genome assemblies for Collariella, Neodidymelliopsis, Ascochyta clinopodiicola, Didymella pomorum, Didymosphaeria variabile, Neocosmospora piperis and Neocucurbitaria cava.</title>
        <authorList>
            <person name="Hill R."/>
        </authorList>
    </citation>
    <scope>NUCLEOTIDE SEQUENCE</scope>
    <source>
        <strain evidence="3">IMI 355082</strain>
    </source>
</reference>
<dbReference type="Proteomes" id="UP001140453">
    <property type="component" value="Unassembled WGS sequence"/>
</dbReference>
<feature type="domain" description="Acyltransferase 3" evidence="2">
    <location>
        <begin position="74"/>
        <end position="434"/>
    </location>
</feature>
<evidence type="ECO:0000313" key="4">
    <source>
        <dbReference type="Proteomes" id="UP001140453"/>
    </source>
</evidence>
<feature type="transmembrane region" description="Helical" evidence="1">
    <location>
        <begin position="327"/>
        <end position="346"/>
    </location>
</feature>
<feature type="transmembrane region" description="Helical" evidence="1">
    <location>
        <begin position="405"/>
        <end position="424"/>
    </location>
</feature>
<evidence type="ECO:0000313" key="3">
    <source>
        <dbReference type="EMBL" id="KAJ4396543.1"/>
    </source>
</evidence>
<dbReference type="OrthoDB" id="5819582at2759"/>
<dbReference type="PANTHER" id="PTHR23028:SF125">
    <property type="entry name" value="ACYLTRANSFERASE"/>
    <property type="match status" value="1"/>
</dbReference>
<accession>A0A9W9D112</accession>
<dbReference type="InterPro" id="IPR002656">
    <property type="entry name" value="Acyl_transf_3_dom"/>
</dbReference>
<feature type="transmembrane region" description="Helical" evidence="1">
    <location>
        <begin position="276"/>
        <end position="297"/>
    </location>
</feature>
<dbReference type="EMBL" id="JAPEVB010000001">
    <property type="protein sequence ID" value="KAJ4396543.1"/>
    <property type="molecule type" value="Genomic_DNA"/>
</dbReference>
<dbReference type="PANTHER" id="PTHR23028">
    <property type="entry name" value="ACETYLTRANSFERASE"/>
    <property type="match status" value="1"/>
</dbReference>
<gene>
    <name evidence="3" type="ORF">N0V93_000763</name>
</gene>
<feature type="transmembrane region" description="Helical" evidence="1">
    <location>
        <begin position="465"/>
        <end position="484"/>
    </location>
</feature>
<dbReference type="GO" id="GO:0016747">
    <property type="term" value="F:acyltransferase activity, transferring groups other than amino-acyl groups"/>
    <property type="evidence" value="ECO:0007669"/>
    <property type="project" value="InterPro"/>
</dbReference>
<keyword evidence="4" id="KW-1185">Reference proteome</keyword>
<feature type="transmembrane region" description="Helical" evidence="1">
    <location>
        <begin position="128"/>
        <end position="148"/>
    </location>
</feature>
<proteinExistence type="predicted"/>
<sequence length="523" mass="59672">MSHLQQSSSSYEGGLLDGAQDAAASAWSQLRRIISTARPVKMLIPSNLLRGLRSFVAPRHKAVEKDAKPLRPTAYLDGLRGFAAFLVYWHHHELWSHSWASGRTPNVFENAWGYHGNYHLATFYGARVFFTGGHLAVAIFYVISGYVLTVKALQLMQTGQHVRVYEVVASALFRRWFRLYLPLIVTTFVYVTSWHVFGFWNPQAEPKSTYLEEVWNWYVEFKNFSFVFKEGSLWPSYNGHLWSIPLEMRGSVVAYVAALTLARATTNARLLCELGLVIYFLYICDAWYAAVFMSGMLQADLDLLARRPEPDSGFPEFLRRLERHKKAIVYTLLVVAIYFSGVPSHMNDMDILRQNPGWYWLSYLKPQAVFDPKWFFLSIAANCIVVAVPRIPWLKGFFEGPFCQYLGHISFSLYLVHGPVLAILGDRLYHAVGWISGSEKSREMLAWWINKLPLPTVGPLGLEPAFLLPHIILLPTTLALAGFVTRTVDEPSVKFAQWLWKLIHKKENAPHENGRAIGLERIA</sequence>
<evidence type="ECO:0000256" key="1">
    <source>
        <dbReference type="SAM" id="Phobius"/>
    </source>
</evidence>
<comment type="caution">
    <text evidence="3">The sequence shown here is derived from an EMBL/GenBank/DDBJ whole genome shotgun (WGS) entry which is preliminary data.</text>
</comment>
<keyword evidence="1" id="KW-0812">Transmembrane</keyword>
<feature type="transmembrane region" description="Helical" evidence="1">
    <location>
        <begin position="374"/>
        <end position="393"/>
    </location>
</feature>
<name>A0A9W9D112_9PEZI</name>
<dbReference type="AlphaFoldDB" id="A0A9W9D112"/>
<organism evidence="3 4">
    <name type="scientific">Gnomoniopsis smithogilvyi</name>
    <dbReference type="NCBI Taxonomy" id="1191159"/>
    <lineage>
        <taxon>Eukaryota</taxon>
        <taxon>Fungi</taxon>
        <taxon>Dikarya</taxon>
        <taxon>Ascomycota</taxon>
        <taxon>Pezizomycotina</taxon>
        <taxon>Sordariomycetes</taxon>
        <taxon>Sordariomycetidae</taxon>
        <taxon>Diaporthales</taxon>
        <taxon>Gnomoniaceae</taxon>
        <taxon>Gnomoniopsis</taxon>
    </lineage>
</organism>
<keyword evidence="1" id="KW-0472">Membrane</keyword>